<dbReference type="InterPro" id="IPR026988">
    <property type="entry name" value="YaaC-like"/>
</dbReference>
<protein>
    <recommendedName>
        <fullName evidence="3">YaaC</fullName>
    </recommendedName>
</protein>
<evidence type="ECO:0008006" key="3">
    <source>
        <dbReference type="Google" id="ProtNLM"/>
    </source>
</evidence>
<dbReference type="KEGG" id="eff:skT53_24470"/>
<gene>
    <name evidence="1" type="ORF">skT53_24470</name>
</gene>
<dbReference type="Pfam" id="PF14175">
    <property type="entry name" value="YaaC"/>
    <property type="match status" value="1"/>
</dbReference>
<sequence length="343" mass="40501">MVKVTRLRTEEPYRKMWDTFVYFENEQTASRYLRERYEKIGLPDPQRSAYLATPKLIFGIKQARQYYRAAESCDIMTKPLLLYYGMMSLARAFIASCDPDYPSNTSVLKHGLSTRKLKRDSYQFMEDEIRIQKDGLFIVLHQLLGGSPFSDKQKVYIKNLLAVIPELADGYQRLYGLPSVCELHTRQTENKTYWDLPRWLLQAANHTREEFLSLLNRMSGNSYNLPKDIFQLAESDPPGRLHVYHLSPVTFHPLLIYDFYGQSYIRYPLADDTVIPEISLHFMVMFVLGMLCRYETERWGEMILSYYSQDVYLINEFLNISMRKFPNLILNELFGEQYIFYNA</sequence>
<name>A0A7I8DDW0_9BACL</name>
<reference evidence="1 2" key="1">
    <citation type="submission" date="2020-08" db="EMBL/GenBank/DDBJ databases">
        <title>Complete Genome Sequence of Effusibacillus dendaii Strain skT53, Isolated from Farmland soil.</title>
        <authorList>
            <person name="Konishi T."/>
            <person name="Kawasaki H."/>
        </authorList>
    </citation>
    <scope>NUCLEOTIDE SEQUENCE [LARGE SCALE GENOMIC DNA]</scope>
    <source>
        <strain evidence="2">skT53</strain>
    </source>
</reference>
<organism evidence="1 2">
    <name type="scientific">Effusibacillus dendaii</name>
    <dbReference type="NCBI Taxonomy" id="2743772"/>
    <lineage>
        <taxon>Bacteria</taxon>
        <taxon>Bacillati</taxon>
        <taxon>Bacillota</taxon>
        <taxon>Bacilli</taxon>
        <taxon>Bacillales</taxon>
        <taxon>Alicyclobacillaceae</taxon>
        <taxon>Effusibacillus</taxon>
    </lineage>
</organism>
<dbReference type="EMBL" id="AP023366">
    <property type="protein sequence ID" value="BCJ87462.1"/>
    <property type="molecule type" value="Genomic_DNA"/>
</dbReference>
<keyword evidence="2" id="KW-1185">Reference proteome</keyword>
<proteinExistence type="predicted"/>
<dbReference type="AlphaFoldDB" id="A0A7I8DDW0"/>
<evidence type="ECO:0000313" key="2">
    <source>
        <dbReference type="Proteomes" id="UP000593802"/>
    </source>
</evidence>
<dbReference type="Proteomes" id="UP000593802">
    <property type="component" value="Chromosome"/>
</dbReference>
<evidence type="ECO:0000313" key="1">
    <source>
        <dbReference type="EMBL" id="BCJ87462.1"/>
    </source>
</evidence>
<accession>A0A7I8DDW0</accession>
<dbReference type="RefSeq" id="WP_200757466.1">
    <property type="nucleotide sequence ID" value="NZ_AP023366.1"/>
</dbReference>